<dbReference type="InterPro" id="IPR029063">
    <property type="entry name" value="SAM-dependent_MTases_sf"/>
</dbReference>
<evidence type="ECO:0000313" key="3">
    <source>
        <dbReference type="EMBL" id="KAK4032859.1"/>
    </source>
</evidence>
<dbReference type="GO" id="GO:0032259">
    <property type="term" value="P:methylation"/>
    <property type="evidence" value="ECO:0007669"/>
    <property type="project" value="UniProtKB-KW"/>
</dbReference>
<keyword evidence="3" id="KW-0489">Methyltransferase</keyword>
<keyword evidence="3" id="KW-0808">Transferase</keyword>
<comment type="similarity">
    <text evidence="1">Belongs to the methyltransferase superfamily. LaeA methyltransferase family.</text>
</comment>
<proteinExistence type="inferred from homology"/>
<feature type="compositionally biased region" description="Basic and acidic residues" evidence="2">
    <location>
        <begin position="67"/>
        <end position="79"/>
    </location>
</feature>
<organism evidence="3 4">
    <name type="scientific">Parachaetomium inaequale</name>
    <dbReference type="NCBI Taxonomy" id="2588326"/>
    <lineage>
        <taxon>Eukaryota</taxon>
        <taxon>Fungi</taxon>
        <taxon>Dikarya</taxon>
        <taxon>Ascomycota</taxon>
        <taxon>Pezizomycotina</taxon>
        <taxon>Sordariomycetes</taxon>
        <taxon>Sordariomycetidae</taxon>
        <taxon>Sordariales</taxon>
        <taxon>Chaetomiaceae</taxon>
        <taxon>Parachaetomium</taxon>
    </lineage>
</organism>
<sequence length="455" mass="51575">MVSLKPSAFEPKAESRPSKRARASSADGDVRDAAAAYIDKNPATPRRDPRPDLQRPSTTDLLTRPHAVLDDSEHPRPEGQYHPGIVSNSDETSSITSTSSGRDDDPHTDESVFDDRDDIPSIADRRNLPEDQYHPTDAEDELEEDEFEFTEGYETGSTGSTSVTPSVYDDCTFENGRRYQNFKNGCYPIPNDDKELNRQSMEHAMMMELCDGQWFYAPIEDQPQMILDIGAGTGDWAIEVGNQYPNTRVRGVDASPVQPVWVPPNVDFLVDDCEQGEWLDQDVDFVHFRFMTIVLKDVRGVLRRAYESLKPGGWVELQELCAEVLCDDGTMPDNDPVKYMYELAQRAFTKFDMNVTLPKDLEHLLLEAGFESIQCVVKKVPIGGWARDKKLRVIGTYQKMVVEGFMSVLRLRPFTALGMSQDESQEIVDHARKALADTTVHRHLHYFVWFAQKPE</sequence>
<protein>
    <submittedName>
        <fullName evidence="3">S-adenosyl-L-methionine-dependent methyltransferase</fullName>
    </submittedName>
</protein>
<dbReference type="SUPFAM" id="SSF53335">
    <property type="entry name" value="S-adenosyl-L-methionine-dependent methyltransferases"/>
    <property type="match status" value="1"/>
</dbReference>
<evidence type="ECO:0000256" key="2">
    <source>
        <dbReference type="SAM" id="MobiDB-lite"/>
    </source>
</evidence>
<dbReference type="Gene3D" id="3.40.50.150">
    <property type="entry name" value="Vaccinia Virus protein VP39"/>
    <property type="match status" value="1"/>
</dbReference>
<comment type="caution">
    <text evidence="3">The sequence shown here is derived from an EMBL/GenBank/DDBJ whole genome shotgun (WGS) entry which is preliminary data.</text>
</comment>
<dbReference type="PANTHER" id="PTHR43591:SF10">
    <property type="entry name" value="ABC TRANSMEMBRANE TYPE-1 DOMAIN-CONTAINING PROTEIN-RELATED"/>
    <property type="match status" value="1"/>
</dbReference>
<dbReference type="Pfam" id="PF13489">
    <property type="entry name" value="Methyltransf_23"/>
    <property type="match status" value="1"/>
</dbReference>
<feature type="compositionally biased region" description="Low complexity" evidence="2">
    <location>
        <begin position="87"/>
        <end position="100"/>
    </location>
</feature>
<reference evidence="4" key="1">
    <citation type="journal article" date="2023" name="Mol. Phylogenet. Evol.">
        <title>Genome-scale phylogeny and comparative genomics of the fungal order Sordariales.</title>
        <authorList>
            <person name="Hensen N."/>
            <person name="Bonometti L."/>
            <person name="Westerberg I."/>
            <person name="Brannstrom I.O."/>
            <person name="Guillou S."/>
            <person name="Cros-Aarteil S."/>
            <person name="Calhoun S."/>
            <person name="Haridas S."/>
            <person name="Kuo A."/>
            <person name="Mondo S."/>
            <person name="Pangilinan J."/>
            <person name="Riley R."/>
            <person name="LaButti K."/>
            <person name="Andreopoulos B."/>
            <person name="Lipzen A."/>
            <person name="Chen C."/>
            <person name="Yan M."/>
            <person name="Daum C."/>
            <person name="Ng V."/>
            <person name="Clum A."/>
            <person name="Steindorff A."/>
            <person name="Ohm R.A."/>
            <person name="Martin F."/>
            <person name="Silar P."/>
            <person name="Natvig D.O."/>
            <person name="Lalanne C."/>
            <person name="Gautier V."/>
            <person name="Ament-Velasquez S.L."/>
            <person name="Kruys A."/>
            <person name="Hutchinson M.I."/>
            <person name="Powell A.J."/>
            <person name="Barry K."/>
            <person name="Miller A.N."/>
            <person name="Grigoriev I.V."/>
            <person name="Debuchy R."/>
            <person name="Gladieux P."/>
            <person name="Hiltunen Thoren M."/>
            <person name="Johannesson H."/>
        </authorList>
    </citation>
    <scope>NUCLEOTIDE SEQUENCE [LARGE SCALE GENOMIC DNA]</scope>
    <source>
        <strain evidence="4">CBS 284.82</strain>
    </source>
</reference>
<dbReference type="AlphaFoldDB" id="A0AAN6P723"/>
<dbReference type="PANTHER" id="PTHR43591">
    <property type="entry name" value="METHYLTRANSFERASE"/>
    <property type="match status" value="1"/>
</dbReference>
<feature type="compositionally biased region" description="Basic and acidic residues" evidence="2">
    <location>
        <begin position="101"/>
        <end position="114"/>
    </location>
</feature>
<gene>
    <name evidence="3" type="ORF">C8A01DRAFT_50444</name>
</gene>
<accession>A0AAN6P723</accession>
<feature type="region of interest" description="Disordered" evidence="2">
    <location>
        <begin position="1"/>
        <end position="146"/>
    </location>
</feature>
<evidence type="ECO:0000313" key="4">
    <source>
        <dbReference type="Proteomes" id="UP001303115"/>
    </source>
</evidence>
<dbReference type="Proteomes" id="UP001303115">
    <property type="component" value="Unassembled WGS sequence"/>
</dbReference>
<keyword evidence="4" id="KW-1185">Reference proteome</keyword>
<feature type="compositionally biased region" description="Basic and acidic residues" evidence="2">
    <location>
        <begin position="123"/>
        <end position="137"/>
    </location>
</feature>
<evidence type="ECO:0000256" key="1">
    <source>
        <dbReference type="ARBA" id="ARBA00038158"/>
    </source>
</evidence>
<dbReference type="CDD" id="cd02440">
    <property type="entry name" value="AdoMet_MTases"/>
    <property type="match status" value="1"/>
</dbReference>
<dbReference type="GO" id="GO:0008168">
    <property type="term" value="F:methyltransferase activity"/>
    <property type="evidence" value="ECO:0007669"/>
    <property type="project" value="UniProtKB-KW"/>
</dbReference>
<dbReference type="EMBL" id="MU854569">
    <property type="protein sequence ID" value="KAK4032859.1"/>
    <property type="molecule type" value="Genomic_DNA"/>
</dbReference>
<name>A0AAN6P723_9PEZI</name>